<reference evidence="1 2" key="1">
    <citation type="submission" date="2018-10" db="EMBL/GenBank/DDBJ databases">
        <authorList>
            <consortium name="IHU Genomes"/>
        </authorList>
    </citation>
    <scope>NUCLEOTIDE SEQUENCE [LARGE SCALE GENOMIC DNA]</scope>
    <source>
        <strain evidence="1 2">A1</strain>
    </source>
</reference>
<name>A0A5K0U7K4_9VIRU</name>
<dbReference type="Proteomes" id="UP000594342">
    <property type="component" value="Unassembled WGS sequence"/>
</dbReference>
<proteinExistence type="predicted"/>
<protein>
    <submittedName>
        <fullName evidence="1">Uncharacterized protein</fullName>
    </submittedName>
</protein>
<organism evidence="1 2">
    <name type="scientific">Yasminevirus sp. GU-2018</name>
    <dbReference type="NCBI Taxonomy" id="2420051"/>
    <lineage>
        <taxon>Viruses</taxon>
        <taxon>Varidnaviria</taxon>
        <taxon>Bamfordvirae</taxon>
        <taxon>Nucleocytoviricota</taxon>
        <taxon>Megaviricetes</taxon>
        <taxon>Imitervirales</taxon>
        <taxon>Mimiviridae</taxon>
        <taxon>Klosneuvirinae</taxon>
        <taxon>Yasminevirus</taxon>
        <taxon>Yasminevirus saudimassiliense</taxon>
    </lineage>
</organism>
<keyword evidence="2" id="KW-1185">Reference proteome</keyword>
<gene>
    <name evidence="1" type="ORF">YASMINEVIRUS_452</name>
</gene>
<evidence type="ECO:0000313" key="2">
    <source>
        <dbReference type="Proteomes" id="UP000594342"/>
    </source>
</evidence>
<comment type="caution">
    <text evidence="1">The sequence shown here is derived from an EMBL/GenBank/DDBJ whole genome shotgun (WGS) entry which is preliminary data.</text>
</comment>
<sequence length="324" mass="37077">MRAVILNLTDDRIDCDKTNIREQIEDIFDDPNNYKECEFTDEQTMFAMIHKALGSPTVGVTACNLWEDKNIIYTGYYIDLTELINHSEVMDDDQEKMEKKIIEARKKIKMNSFASQISSQNVASNMVVIKQQLSYIVKENNVQTSMKGCSIGKLSELIDVLEKIFVKTGVVVSVDGSMQTYSYIMNPIEHLMLTDRDYEKNYVYHEYEVYTHVMMIVADTRQLGGKLNEVATHLAGKPVNGDVFVALYKKPEYDEHPPYASISIDTVKEIASIRRKAPSLTTGLNRSEKEYVNFEKILELERKKNSDKPDLVASEIKGELLNIK</sequence>
<dbReference type="EMBL" id="UPSH01000001">
    <property type="protein sequence ID" value="VBB17989.1"/>
    <property type="molecule type" value="Genomic_DNA"/>
</dbReference>
<accession>A0A5K0U7K4</accession>
<evidence type="ECO:0000313" key="1">
    <source>
        <dbReference type="EMBL" id="VBB17989.1"/>
    </source>
</evidence>